<dbReference type="AlphaFoldDB" id="A0A9K3LWT0"/>
<proteinExistence type="predicted"/>
<dbReference type="GO" id="GO:0005737">
    <property type="term" value="C:cytoplasm"/>
    <property type="evidence" value="ECO:0007669"/>
    <property type="project" value="TreeGrafter"/>
</dbReference>
<evidence type="ECO:0000313" key="2">
    <source>
        <dbReference type="EMBL" id="KAG7369532.1"/>
    </source>
</evidence>
<name>A0A9K3LWT0_9STRA</name>
<evidence type="ECO:0000313" key="3">
    <source>
        <dbReference type="Proteomes" id="UP000693970"/>
    </source>
</evidence>
<sequence>MVQSLNTKALVTLASVIRRPSLMVPHVSVDNISEINYEAMKEHAGIRAVIFDKDNTLTAPYAMDLHPLAVSGLEHAKRVFGAENVAIMSNSAGTRDDPEYKDAQHIETALGISVIRHEEKKPGGLQEVLSHFQMDDAASLCMVGDRLLTDVVFGNLYGMLTIHTLPLCRGDDNQADNIPAKLIRSVENKGLYGNWFGGRMLQKNKPTHKYWAGELAFPLVLSPDQTSLSSSTTTTTSPSEINNDANKENSQ</sequence>
<reference evidence="2" key="2">
    <citation type="submission" date="2021-04" db="EMBL/GenBank/DDBJ databases">
        <authorList>
            <person name="Podell S."/>
        </authorList>
    </citation>
    <scope>NUCLEOTIDE SEQUENCE</scope>
    <source>
        <strain evidence="2">Hildebrandi</strain>
    </source>
</reference>
<feature type="compositionally biased region" description="Low complexity" evidence="1">
    <location>
        <begin position="227"/>
        <end position="239"/>
    </location>
</feature>
<dbReference type="InterPro" id="IPR010021">
    <property type="entry name" value="PGPP1/Gep4"/>
</dbReference>
<dbReference type="Proteomes" id="UP000693970">
    <property type="component" value="Unassembled WGS sequence"/>
</dbReference>
<dbReference type="Pfam" id="PF09419">
    <property type="entry name" value="PGP_phosphatase"/>
    <property type="match status" value="1"/>
</dbReference>
<protein>
    <submittedName>
        <fullName evidence="2">HAD phosphatase family IIIA protein</fullName>
    </submittedName>
</protein>
<comment type="caution">
    <text evidence="2">The sequence shown here is derived from an EMBL/GenBank/DDBJ whole genome shotgun (WGS) entry which is preliminary data.</text>
</comment>
<dbReference type="PANTHER" id="PTHR19288:SF25">
    <property type="entry name" value="PHOSPHATIDYLGLYCEROPHOSPHATASE GEP4, MITOCHONDRIAL"/>
    <property type="match status" value="1"/>
</dbReference>
<dbReference type="EMBL" id="JAGRRH010000005">
    <property type="protein sequence ID" value="KAG7369532.1"/>
    <property type="molecule type" value="Genomic_DNA"/>
</dbReference>
<dbReference type="InterPro" id="IPR027706">
    <property type="entry name" value="PGP_Pase"/>
</dbReference>
<reference evidence="2" key="1">
    <citation type="journal article" date="2021" name="Sci. Rep.">
        <title>Diploid genomic architecture of Nitzschia inconspicua, an elite biomass production diatom.</title>
        <authorList>
            <person name="Oliver A."/>
            <person name="Podell S."/>
            <person name="Pinowska A."/>
            <person name="Traller J.C."/>
            <person name="Smith S.R."/>
            <person name="McClure R."/>
            <person name="Beliaev A."/>
            <person name="Bohutskyi P."/>
            <person name="Hill E.A."/>
            <person name="Rabines A."/>
            <person name="Zheng H."/>
            <person name="Allen L.Z."/>
            <person name="Kuo A."/>
            <person name="Grigoriev I.V."/>
            <person name="Allen A.E."/>
            <person name="Hazlebeck D."/>
            <person name="Allen E.E."/>
        </authorList>
    </citation>
    <scope>NUCLEOTIDE SEQUENCE</scope>
    <source>
        <strain evidence="2">Hildebrandi</strain>
    </source>
</reference>
<evidence type="ECO:0000256" key="1">
    <source>
        <dbReference type="SAM" id="MobiDB-lite"/>
    </source>
</evidence>
<organism evidence="2 3">
    <name type="scientific">Nitzschia inconspicua</name>
    <dbReference type="NCBI Taxonomy" id="303405"/>
    <lineage>
        <taxon>Eukaryota</taxon>
        <taxon>Sar</taxon>
        <taxon>Stramenopiles</taxon>
        <taxon>Ochrophyta</taxon>
        <taxon>Bacillariophyta</taxon>
        <taxon>Bacillariophyceae</taxon>
        <taxon>Bacillariophycidae</taxon>
        <taxon>Bacillariales</taxon>
        <taxon>Bacillariaceae</taxon>
        <taxon>Nitzschia</taxon>
    </lineage>
</organism>
<keyword evidence="3" id="KW-1185">Reference proteome</keyword>
<dbReference type="OrthoDB" id="198652at2759"/>
<dbReference type="PANTHER" id="PTHR19288">
    <property type="entry name" value="4-NITROPHENYLPHOSPHATASE-RELATED"/>
    <property type="match status" value="1"/>
</dbReference>
<dbReference type="GO" id="GO:0008962">
    <property type="term" value="F:phosphatidylglycerophosphatase activity"/>
    <property type="evidence" value="ECO:0007669"/>
    <property type="project" value="InterPro"/>
</dbReference>
<feature type="region of interest" description="Disordered" evidence="1">
    <location>
        <begin position="227"/>
        <end position="251"/>
    </location>
</feature>
<dbReference type="NCBIfam" id="TIGR01668">
    <property type="entry name" value="YqeG_hyp_ppase"/>
    <property type="match status" value="1"/>
</dbReference>
<accession>A0A9K3LWT0</accession>
<gene>
    <name evidence="2" type="ORF">IV203_027278</name>
</gene>